<keyword evidence="2" id="KW-0813">Transport</keyword>
<dbReference type="eggNOG" id="KOG3745">
    <property type="taxonomic scope" value="Eukaryota"/>
</dbReference>
<dbReference type="Proteomes" id="UP000006310">
    <property type="component" value="Chromosome 1"/>
</dbReference>
<dbReference type="KEGG" id="kng:KNAG_0A02740"/>
<reference evidence="8" key="2">
    <citation type="submission" date="2012-08" db="EMBL/GenBank/DDBJ databases">
        <title>Genome sequence of Kazachstania naganishii.</title>
        <authorList>
            <person name="Gordon J.L."/>
            <person name="Armisen D."/>
            <person name="Proux-Wera E."/>
            <person name="OhEigeartaigh S.S."/>
            <person name="Byrne K.P."/>
            <person name="Wolfe K.H."/>
        </authorList>
    </citation>
    <scope>NUCLEOTIDE SEQUENCE [LARGE SCALE GENOMIC DNA]</scope>
    <source>
        <strain evidence="8">ATCC MYA-139 / BCRC 22969 / CBS 8797 / CCRC 22969 / KCTC 17520 / NBRC 10181 / NCYC 3082</strain>
    </source>
</reference>
<dbReference type="HOGENOM" id="CLU_008002_1_0_1"/>
<evidence type="ECO:0000313" key="7">
    <source>
        <dbReference type="EMBL" id="CCK67963.1"/>
    </source>
</evidence>
<dbReference type="GO" id="GO:0006887">
    <property type="term" value="P:exocytosis"/>
    <property type="evidence" value="ECO:0007669"/>
    <property type="project" value="UniProtKB-KW"/>
</dbReference>
<accession>J7REK6</accession>
<keyword evidence="4" id="KW-0175">Coiled coil</keyword>
<evidence type="ECO:0000259" key="5">
    <source>
        <dbReference type="Pfam" id="PF07393"/>
    </source>
</evidence>
<gene>
    <name evidence="7" type="primary">KNAG0A02740</name>
    <name evidence="7" type="ordered locus">KNAG_0A02740</name>
</gene>
<dbReference type="PANTHER" id="PTHR12100">
    <property type="entry name" value="SEC10"/>
    <property type="match status" value="1"/>
</dbReference>
<dbReference type="Pfam" id="PF07393">
    <property type="entry name" value="Sec10_HB"/>
    <property type="match status" value="1"/>
</dbReference>
<evidence type="ECO:0000256" key="3">
    <source>
        <dbReference type="ARBA" id="ARBA00022483"/>
    </source>
</evidence>
<keyword evidence="3" id="KW-0268">Exocytosis</keyword>
<dbReference type="OMA" id="PLCKHHY"/>
<sequence length="832" mass="95247">MNSLYELDPKWQRLLTTGNFLGGLTVNEFVEEISRDHTLRVSSNAVFRDRETWDPKPFIRTFESTLRELKILQDEVRGRKGSLTEAVSQQELQQAQLVQQLARQLDQITAQYADLDTQLTTVTQVVAPLGDKLENAIRRKKMYSKSVELIKRYKEFSQFGQSKYIETLSGSTRWNDQIQAATLMKNLLVLAMKIETNSIQGTSDTTRAIEKYSEHLETNWLDQFNCAYRDNNFQRLNEIAMILNHFNGGINVITNFINQHEFFIDSNQIETDNANDESLLAGIKEKSLNPDHHQVVYQEQMVKTLAEIVQVVENESLIVSKVFENNFTYVLQLFIQRIFAQKLEPKIEYTLNTALSWSSLAYVRNLHGLHSLMGQFVKDLSEFFQEKLVTEDNSLVTAVEQCTSDIFVRHLFERSRYFDMERRNLESILVEKTNAFNLLHHKVIRLRSLTGRIKRNLDSGIEFSEDTNNTDGNQRAKPNSRLSQYKALLKKRLDLDSFPRFDHNDSVNDQVAGDGEQRLQGYDSNFTIDNVDAMLKCVVEAVARVMELVPNKANEYILELIEIMFMGIVGSYVDSALEVAYYEIDNADIAAATIDLSLLGYIATTTNILNYLSISMKSVFLPLLNNSPSVKKQIVELTNGNIKKCEYAINVIIERTVNVVSGKFVNALAKQKRKDFVPRTQDLLDNDTLPAVEIVSLLKSIHQQASEYLKGENFKTFLIAIGNDLYGLLLAHYGKFQVSSIGGIIVTKDIIGYLTEIDSWKIPKLLDKFATLRELANLFTVQPDLLDSLTKEGHLGDVNKNIISTYISNREDFNHENFISSVKNNFRQYTYN</sequence>
<feature type="domain" description="Exocyst complex component Sec10 N-terminal" evidence="6">
    <location>
        <begin position="55"/>
        <end position="168"/>
    </location>
</feature>
<evidence type="ECO:0000259" key="6">
    <source>
        <dbReference type="Pfam" id="PF20667"/>
    </source>
</evidence>
<dbReference type="GeneID" id="34523598"/>
<dbReference type="OrthoDB" id="125856at2759"/>
<dbReference type="RefSeq" id="XP_022462209.1">
    <property type="nucleotide sequence ID" value="XM_022607030.1"/>
</dbReference>
<dbReference type="GO" id="GO:0006893">
    <property type="term" value="P:Golgi to plasma membrane transport"/>
    <property type="evidence" value="ECO:0007669"/>
    <property type="project" value="EnsemblFungi"/>
</dbReference>
<dbReference type="EMBL" id="HE978314">
    <property type="protein sequence ID" value="CCK67963.1"/>
    <property type="molecule type" value="Genomic_DNA"/>
</dbReference>
<keyword evidence="8" id="KW-1185">Reference proteome</keyword>
<evidence type="ECO:0000256" key="4">
    <source>
        <dbReference type="ARBA" id="ARBA00023054"/>
    </source>
</evidence>
<feature type="domain" description="Exocyst complex component Sec10-like alpha-helical bundle" evidence="5">
    <location>
        <begin position="179"/>
        <end position="817"/>
    </location>
</feature>
<comment type="similarity">
    <text evidence="1">Belongs to the SEC10 family.</text>
</comment>
<evidence type="ECO:0000256" key="2">
    <source>
        <dbReference type="ARBA" id="ARBA00022448"/>
    </source>
</evidence>
<dbReference type="InterPro" id="IPR009976">
    <property type="entry name" value="Sec10-like"/>
</dbReference>
<proteinExistence type="inferred from homology"/>
<reference evidence="7 8" key="1">
    <citation type="journal article" date="2011" name="Proc. Natl. Acad. Sci. U.S.A.">
        <title>Evolutionary erosion of yeast sex chromosomes by mating-type switching accidents.</title>
        <authorList>
            <person name="Gordon J.L."/>
            <person name="Armisen D."/>
            <person name="Proux-Wera E."/>
            <person name="Oheigeartaigh S.S."/>
            <person name="Byrne K.P."/>
            <person name="Wolfe K.H."/>
        </authorList>
    </citation>
    <scope>NUCLEOTIDE SEQUENCE [LARGE SCALE GENOMIC DNA]</scope>
    <source>
        <strain evidence="8">ATCC MYA-139 / BCRC 22969 / CBS 8797 / CCRC 22969 / KCTC 17520 / NBRC 10181 / NCYC 3082</strain>
    </source>
</reference>
<dbReference type="Pfam" id="PF20667">
    <property type="entry name" value="Sec10_N"/>
    <property type="match status" value="1"/>
</dbReference>
<dbReference type="GO" id="GO:0000145">
    <property type="term" value="C:exocyst"/>
    <property type="evidence" value="ECO:0007669"/>
    <property type="project" value="EnsemblFungi"/>
</dbReference>
<name>J7REK6_HUIN7</name>
<dbReference type="InterPro" id="IPR048625">
    <property type="entry name" value="Sec10_N"/>
</dbReference>
<dbReference type="InterPro" id="IPR048627">
    <property type="entry name" value="Sec10_HB"/>
</dbReference>
<dbReference type="AlphaFoldDB" id="J7REK6"/>
<dbReference type="STRING" id="1071383.J7REK6"/>
<dbReference type="PANTHER" id="PTHR12100:SF0">
    <property type="entry name" value="EXOCYST COMPLEX COMPONENT 5"/>
    <property type="match status" value="1"/>
</dbReference>
<evidence type="ECO:0000256" key="1">
    <source>
        <dbReference type="ARBA" id="ARBA00006572"/>
    </source>
</evidence>
<organism evidence="7 8">
    <name type="scientific">Huiozyma naganishii (strain ATCC MYA-139 / BCRC 22969 / CBS 8797 / KCTC 17520 / NBRC 10181 / NCYC 3082 / Yp74L-3)</name>
    <name type="common">Yeast</name>
    <name type="synonym">Kazachstania naganishii</name>
    <dbReference type="NCBI Taxonomy" id="1071383"/>
    <lineage>
        <taxon>Eukaryota</taxon>
        <taxon>Fungi</taxon>
        <taxon>Dikarya</taxon>
        <taxon>Ascomycota</taxon>
        <taxon>Saccharomycotina</taxon>
        <taxon>Saccharomycetes</taxon>
        <taxon>Saccharomycetales</taxon>
        <taxon>Saccharomycetaceae</taxon>
        <taxon>Huiozyma</taxon>
    </lineage>
</organism>
<protein>
    <submittedName>
        <fullName evidence="7">Uncharacterized protein</fullName>
    </submittedName>
</protein>
<evidence type="ECO:0000313" key="8">
    <source>
        <dbReference type="Proteomes" id="UP000006310"/>
    </source>
</evidence>